<accession>Q46X44</accession>
<dbReference type="AlphaFoldDB" id="Q46X44"/>
<dbReference type="InterPro" id="IPR010069">
    <property type="entry name" value="CdiA_FHA1_rpt"/>
</dbReference>
<protein>
    <submittedName>
        <fullName evidence="1">Uncharacterized protein</fullName>
    </submittedName>
</protein>
<evidence type="ECO:0000313" key="1">
    <source>
        <dbReference type="EMBL" id="AAZ62289.1"/>
    </source>
</evidence>
<sequence>MRGQKPRLGQKAATGTRVGVLTACKAKLCLELQAVANPNPHYDDLSWQQQNNTVGAGQGLTIEAANIRNLNGTLAAQGNVSLTAGNSVTNQSGTIQSVNADVSITAPTVVNKAMDPVTLHKGLRQPQSVVRRGLQRRGQLQGQQLFGRRNRGGRACRHHPGRA</sequence>
<proteinExistence type="predicted"/>
<dbReference type="KEGG" id="reu:Reut_A2929"/>
<name>Q46X44_CUPPJ</name>
<gene>
    <name evidence="1" type="ordered locus">Reut_A2929</name>
</gene>
<dbReference type="eggNOG" id="COG3266">
    <property type="taxonomic scope" value="Bacteria"/>
</dbReference>
<reference evidence="1" key="1">
    <citation type="submission" date="2005-08" db="EMBL/GenBank/DDBJ databases">
        <title>Complete sequence of Chromosome1 of Ralstonia eutropha JMP134.</title>
        <authorList>
            <person name="Copeland A."/>
            <person name="Lucas S."/>
            <person name="Lapidus A."/>
            <person name="Barry K."/>
            <person name="Detter J.C."/>
            <person name="Glavina T."/>
            <person name="Hammon N."/>
            <person name="Israni S."/>
            <person name="Pitluck S."/>
            <person name="Goltsman E."/>
            <person name="Martinez M."/>
            <person name="Schmutz J."/>
            <person name="Larimer F."/>
            <person name="Land M."/>
            <person name="Lykidis A."/>
            <person name="Richardson P."/>
        </authorList>
    </citation>
    <scope>NUCLEOTIDE SEQUENCE</scope>
    <source>
        <strain evidence="1">JMP134</strain>
    </source>
</reference>
<organism evidence="1">
    <name type="scientific">Cupriavidus pinatubonensis (strain JMP 134 / LMG 1197)</name>
    <name type="common">Cupriavidus necator (strain JMP 134)</name>
    <dbReference type="NCBI Taxonomy" id="264198"/>
    <lineage>
        <taxon>Bacteria</taxon>
        <taxon>Pseudomonadati</taxon>
        <taxon>Pseudomonadota</taxon>
        <taxon>Betaproteobacteria</taxon>
        <taxon>Burkholderiales</taxon>
        <taxon>Burkholderiaceae</taxon>
        <taxon>Cupriavidus</taxon>
    </lineage>
</organism>
<dbReference type="STRING" id="264198.Reut_A2929"/>
<dbReference type="NCBIfam" id="TIGR01731">
    <property type="entry name" value="fil_hemag_20aa"/>
    <property type="match status" value="2"/>
</dbReference>
<dbReference type="HOGENOM" id="CLU_1624379_0_0_4"/>
<dbReference type="EMBL" id="CP000090">
    <property type="protein sequence ID" value="AAZ62289.1"/>
    <property type="molecule type" value="Genomic_DNA"/>
</dbReference>